<evidence type="ECO:0000259" key="1">
    <source>
        <dbReference type="PROSITE" id="PS50878"/>
    </source>
</evidence>
<dbReference type="InterPro" id="IPR051320">
    <property type="entry name" value="Viral_Replic_Matur_Polypro"/>
</dbReference>
<dbReference type="PROSITE" id="PS50878">
    <property type="entry name" value="RT_POL"/>
    <property type="match status" value="1"/>
</dbReference>
<proteinExistence type="evidence at transcript level"/>
<feature type="domain" description="Reverse transcriptase" evidence="1">
    <location>
        <begin position="1"/>
        <end position="129"/>
    </location>
</feature>
<organism evidence="2">
    <name type="scientific">Latrodectus hesperus</name>
    <name type="common">Western black widow spider</name>
    <dbReference type="NCBI Taxonomy" id="256737"/>
    <lineage>
        <taxon>Eukaryota</taxon>
        <taxon>Metazoa</taxon>
        <taxon>Ecdysozoa</taxon>
        <taxon>Arthropoda</taxon>
        <taxon>Chelicerata</taxon>
        <taxon>Arachnida</taxon>
        <taxon>Araneae</taxon>
        <taxon>Araneomorphae</taxon>
        <taxon>Entelegynae</taxon>
        <taxon>Araneoidea</taxon>
        <taxon>Theridiidae</taxon>
        <taxon>Latrodectus</taxon>
    </lineage>
</organism>
<dbReference type="Gene3D" id="3.30.70.270">
    <property type="match status" value="1"/>
</dbReference>
<evidence type="ECO:0000313" key="2">
    <source>
        <dbReference type="EMBL" id="ADV40367.1"/>
    </source>
</evidence>
<dbReference type="InterPro" id="IPR043128">
    <property type="entry name" value="Rev_trsase/Diguanyl_cyclase"/>
</dbReference>
<dbReference type="PANTHER" id="PTHR33064:SF37">
    <property type="entry name" value="RIBONUCLEASE H"/>
    <property type="match status" value="1"/>
</dbReference>
<accession>E7D1X3</accession>
<dbReference type="AlphaFoldDB" id="E7D1X3"/>
<sequence length="156" mass="18179">MIYFKKLNKLVICRPSTLKRYHQVNVAAMDRDKTAFICPFGTYRFIRMPFGLKNAPVTFQRLIDKFRGGLGDIFLRSYLDDIIVLSESFQEHLENLRDIFQRLELFKLTANREKCNFPCSKIKYLGHYITPEGLEVDPAKTAAILDMPEPKTVKQV</sequence>
<feature type="non-terminal residue" evidence="2">
    <location>
        <position position="156"/>
    </location>
</feature>
<dbReference type="CDD" id="cd01647">
    <property type="entry name" value="RT_LTR"/>
    <property type="match status" value="1"/>
</dbReference>
<name>E7D1X3_LATHE</name>
<reference evidence="2" key="1">
    <citation type="submission" date="2010-07" db="EMBL/GenBank/DDBJ databases">
        <title>Identification of Proteins Involved in Black Widow Spider Wrapping Silk Fibers.</title>
        <authorList>
            <person name="Nguyen A."/>
            <person name="Verduzco A."/>
            <person name="Vierra C."/>
        </authorList>
    </citation>
    <scope>NUCLEOTIDE SEQUENCE</scope>
</reference>
<dbReference type="FunFam" id="3.30.70.270:FF:000003">
    <property type="entry name" value="Transposon Ty3-G Gag-Pol polyprotein"/>
    <property type="match status" value="1"/>
</dbReference>
<dbReference type="EMBL" id="HQ006077">
    <property type="protein sequence ID" value="ADV40367.1"/>
    <property type="molecule type" value="mRNA"/>
</dbReference>
<dbReference type="GO" id="GO:0071897">
    <property type="term" value="P:DNA biosynthetic process"/>
    <property type="evidence" value="ECO:0007669"/>
    <property type="project" value="UniProtKB-ARBA"/>
</dbReference>
<dbReference type="InterPro" id="IPR000477">
    <property type="entry name" value="RT_dom"/>
</dbReference>
<protein>
    <submittedName>
        <fullName evidence="2">Putative polyprotein</fullName>
    </submittedName>
</protein>
<dbReference type="Pfam" id="PF00078">
    <property type="entry name" value="RVT_1"/>
    <property type="match status" value="1"/>
</dbReference>
<dbReference type="InterPro" id="IPR043502">
    <property type="entry name" value="DNA/RNA_pol_sf"/>
</dbReference>
<dbReference type="SUPFAM" id="SSF56672">
    <property type="entry name" value="DNA/RNA polymerases"/>
    <property type="match status" value="1"/>
</dbReference>
<dbReference type="PANTHER" id="PTHR33064">
    <property type="entry name" value="POL PROTEIN"/>
    <property type="match status" value="1"/>
</dbReference>